<protein>
    <submittedName>
        <fullName evidence="1">Uncharacterized protein</fullName>
    </submittedName>
</protein>
<proteinExistence type="predicted"/>
<accession>A0A2I2M8S4</accession>
<gene>
    <name evidence="1" type="ORF">TNO010_220378</name>
</gene>
<sequence length="51" mass="5904">MKNIFKVEKVNIVSSNLDSLQVKIRISIFNKIVFSYFLGAETSFKNHLKTL</sequence>
<organism evidence="1 2">
    <name type="scientific">Tenacibaculum finnmarkense genomovar ulcerans</name>
    <dbReference type="NCBI Taxonomy" id="2781388"/>
    <lineage>
        <taxon>Bacteria</taxon>
        <taxon>Pseudomonadati</taxon>
        <taxon>Bacteroidota</taxon>
        <taxon>Flavobacteriia</taxon>
        <taxon>Flavobacteriales</taxon>
        <taxon>Flavobacteriaceae</taxon>
        <taxon>Tenacibaculum</taxon>
        <taxon>Tenacibaculum finnmarkense</taxon>
    </lineage>
</organism>
<evidence type="ECO:0000313" key="2">
    <source>
        <dbReference type="Proteomes" id="UP000490060"/>
    </source>
</evidence>
<dbReference type="AlphaFoldDB" id="A0A2I2M8S4"/>
<reference evidence="1 2" key="1">
    <citation type="submission" date="2017-11" db="EMBL/GenBank/DDBJ databases">
        <authorList>
            <person name="Duchaud E."/>
        </authorList>
    </citation>
    <scope>NUCLEOTIDE SEQUENCE [LARGE SCALE GENOMIC DNA]</scope>
    <source>
        <strain evidence="1 2">TNO010</strain>
    </source>
</reference>
<evidence type="ECO:0000313" key="1">
    <source>
        <dbReference type="EMBL" id="SOU88932.1"/>
    </source>
</evidence>
<dbReference type="EMBL" id="OENE01000015">
    <property type="protein sequence ID" value="SOU88932.1"/>
    <property type="molecule type" value="Genomic_DNA"/>
</dbReference>
<name>A0A2I2M8S4_9FLAO</name>
<dbReference type="RefSeq" id="WP_172505405.1">
    <property type="nucleotide sequence ID" value="NZ_OENE01000015.1"/>
</dbReference>
<dbReference type="Proteomes" id="UP000490060">
    <property type="component" value="Unassembled WGS sequence"/>
</dbReference>